<accession>A0A2V1D6I5</accession>
<dbReference type="EMBL" id="KZ805574">
    <property type="protein sequence ID" value="PVH93680.1"/>
    <property type="molecule type" value="Genomic_DNA"/>
</dbReference>
<reference evidence="1 3" key="1">
    <citation type="journal article" date="2018" name="Sci. Rep.">
        <title>Comparative genomics provides insights into the lifestyle and reveals functional heterogeneity of dark septate endophytic fungi.</title>
        <authorList>
            <person name="Knapp D.G."/>
            <person name="Nemeth J.B."/>
            <person name="Barry K."/>
            <person name="Hainaut M."/>
            <person name="Henrissat B."/>
            <person name="Johnson J."/>
            <person name="Kuo A."/>
            <person name="Lim J.H.P."/>
            <person name="Lipzen A."/>
            <person name="Nolan M."/>
            <person name="Ohm R.A."/>
            <person name="Tamas L."/>
            <person name="Grigoriev I.V."/>
            <person name="Spatafora J.W."/>
            <person name="Nagy L.G."/>
            <person name="Kovacs G.M."/>
        </authorList>
    </citation>
    <scope>NUCLEOTIDE SEQUENCE [LARGE SCALE GENOMIC DNA]</scope>
    <source>
        <strain evidence="1 3">DSE2036</strain>
    </source>
</reference>
<evidence type="ECO:0000313" key="1">
    <source>
        <dbReference type="EMBL" id="PVH93680.1"/>
    </source>
</evidence>
<gene>
    <name evidence="1" type="ORF">DM02DRAFT_216383</name>
    <name evidence="2" type="ORF">DM02DRAFT_216774</name>
</gene>
<dbReference type="AlphaFoldDB" id="A0A2V1D6I5"/>
<organism evidence="1 3">
    <name type="scientific">Periconia macrospinosa</name>
    <dbReference type="NCBI Taxonomy" id="97972"/>
    <lineage>
        <taxon>Eukaryota</taxon>
        <taxon>Fungi</taxon>
        <taxon>Dikarya</taxon>
        <taxon>Ascomycota</taxon>
        <taxon>Pezizomycotina</taxon>
        <taxon>Dothideomycetes</taxon>
        <taxon>Pleosporomycetidae</taxon>
        <taxon>Pleosporales</taxon>
        <taxon>Massarineae</taxon>
        <taxon>Periconiaceae</taxon>
        <taxon>Periconia</taxon>
    </lineage>
</organism>
<proteinExistence type="predicted"/>
<name>A0A2V1D6I5_9PLEO</name>
<sequence length="100" mass="10649">MLANASGSANPPGLAIVEEHGSAPNHERLGVAITPKHEALILPTRHGPLYGQHAPSNSSQTPLKWDSIQKTTWVRDGLETASIKTSHCPLFARDESFSGG</sequence>
<evidence type="ECO:0000313" key="3">
    <source>
        <dbReference type="Proteomes" id="UP000244855"/>
    </source>
</evidence>
<keyword evidence="3" id="KW-1185">Reference proteome</keyword>
<dbReference type="Proteomes" id="UP000244855">
    <property type="component" value="Unassembled WGS sequence"/>
</dbReference>
<protein>
    <submittedName>
        <fullName evidence="1">Uncharacterized protein</fullName>
    </submittedName>
</protein>
<dbReference type="EMBL" id="KZ805574">
    <property type="protein sequence ID" value="PVH93687.1"/>
    <property type="molecule type" value="Genomic_DNA"/>
</dbReference>
<evidence type="ECO:0000313" key="2">
    <source>
        <dbReference type="EMBL" id="PVH93687.1"/>
    </source>
</evidence>